<gene>
    <name evidence="2" type="ORF">QO018_005887</name>
</gene>
<dbReference type="Pfam" id="PF13649">
    <property type="entry name" value="Methyltransf_25"/>
    <property type="match status" value="1"/>
</dbReference>
<dbReference type="Gene3D" id="3.40.50.150">
    <property type="entry name" value="Vaccinia Virus protein VP39"/>
    <property type="match status" value="1"/>
</dbReference>
<dbReference type="SUPFAM" id="SSF53335">
    <property type="entry name" value="S-adenosyl-L-methionine-dependent methyltransferases"/>
    <property type="match status" value="1"/>
</dbReference>
<name>A0ABU0MUX8_9PROT</name>
<organism evidence="2 3">
    <name type="scientific">Azospirillum picis</name>
    <dbReference type="NCBI Taxonomy" id="488438"/>
    <lineage>
        <taxon>Bacteria</taxon>
        <taxon>Pseudomonadati</taxon>
        <taxon>Pseudomonadota</taxon>
        <taxon>Alphaproteobacteria</taxon>
        <taxon>Rhodospirillales</taxon>
        <taxon>Azospirillaceae</taxon>
        <taxon>Azospirillum</taxon>
    </lineage>
</organism>
<dbReference type="Proteomes" id="UP001244552">
    <property type="component" value="Unassembled WGS sequence"/>
</dbReference>
<protein>
    <submittedName>
        <fullName evidence="2">Cyclopropane fatty-acyl-phospholipid synthase-like methyltransferase</fullName>
    </submittedName>
</protein>
<comment type="caution">
    <text evidence="2">The sequence shown here is derived from an EMBL/GenBank/DDBJ whole genome shotgun (WGS) entry which is preliminary data.</text>
</comment>
<proteinExistence type="predicted"/>
<reference evidence="2 3" key="1">
    <citation type="submission" date="2023-07" db="EMBL/GenBank/DDBJ databases">
        <title>Genomic Encyclopedia of Type Strains, Phase IV (KMG-IV): sequencing the most valuable type-strain genomes for metagenomic binning, comparative biology and taxonomic classification.</title>
        <authorList>
            <person name="Goeker M."/>
        </authorList>
    </citation>
    <scope>NUCLEOTIDE SEQUENCE [LARGE SCALE GENOMIC DNA]</scope>
    <source>
        <strain evidence="2 3">DSM 19922</strain>
    </source>
</reference>
<feature type="domain" description="Methyltransferase" evidence="1">
    <location>
        <begin position="63"/>
        <end position="177"/>
    </location>
</feature>
<evidence type="ECO:0000313" key="3">
    <source>
        <dbReference type="Proteomes" id="UP001244552"/>
    </source>
</evidence>
<dbReference type="EMBL" id="JAUSVU010000035">
    <property type="protein sequence ID" value="MDQ0536988.1"/>
    <property type="molecule type" value="Genomic_DNA"/>
</dbReference>
<sequence length="269" mass="30290">MLDFNAAAKTIADNLRSNPPASLPPIPMMQTIGSNDAQHFIDNMAFYTGDIIRFCQVPLEGNVLDIGSGCGRLALGFERYLAPAAEYAGFDVWEDGVSWCRNTITARRPNFHFQTIAAQDNYYFEDARNTAKNNFDLNFLPDARFDAAFALSVFTHLTRSDARQYLHMLARVLKPGGFAYLTFFVIDEAFHRFVKASGQHRAVTEEEPGVWHAYARQHFFAGFSSERVQEIVSEANLEIVHSEPGSWAHKPNARIYQDLFLVQKPVSAA</sequence>
<dbReference type="RefSeq" id="WP_209990527.1">
    <property type="nucleotide sequence ID" value="NZ_JAGINO010000035.1"/>
</dbReference>
<keyword evidence="3" id="KW-1185">Reference proteome</keyword>
<accession>A0ABU0MUX8</accession>
<dbReference type="InterPro" id="IPR029063">
    <property type="entry name" value="SAM-dependent_MTases_sf"/>
</dbReference>
<evidence type="ECO:0000313" key="2">
    <source>
        <dbReference type="EMBL" id="MDQ0536988.1"/>
    </source>
</evidence>
<dbReference type="CDD" id="cd02440">
    <property type="entry name" value="AdoMet_MTases"/>
    <property type="match status" value="1"/>
</dbReference>
<dbReference type="InterPro" id="IPR041698">
    <property type="entry name" value="Methyltransf_25"/>
</dbReference>
<evidence type="ECO:0000259" key="1">
    <source>
        <dbReference type="Pfam" id="PF13649"/>
    </source>
</evidence>